<feature type="chain" id="PRO_5031125123" description="Rubredoxin-like domain-containing protein" evidence="1">
    <location>
        <begin position="25"/>
        <end position="142"/>
    </location>
</feature>
<keyword evidence="1" id="KW-0732">Signal</keyword>
<protein>
    <recommendedName>
        <fullName evidence="2">Rubredoxin-like domain-containing protein</fullName>
    </recommendedName>
</protein>
<dbReference type="EMBL" id="HBEL01029748">
    <property type="protein sequence ID" value="CAD8417706.1"/>
    <property type="molecule type" value="Transcribed_RNA"/>
</dbReference>
<gene>
    <name evidence="3" type="ORF">PINE0816_LOCUS13841</name>
</gene>
<accession>A0A7S0CB78</accession>
<dbReference type="SUPFAM" id="SSF57802">
    <property type="entry name" value="Rubredoxin-like"/>
    <property type="match status" value="1"/>
</dbReference>
<dbReference type="AlphaFoldDB" id="A0A7S0CB78"/>
<feature type="signal peptide" evidence="1">
    <location>
        <begin position="1"/>
        <end position="24"/>
    </location>
</feature>
<organism evidence="3">
    <name type="scientific">Proboscia inermis</name>
    <dbReference type="NCBI Taxonomy" id="420281"/>
    <lineage>
        <taxon>Eukaryota</taxon>
        <taxon>Sar</taxon>
        <taxon>Stramenopiles</taxon>
        <taxon>Ochrophyta</taxon>
        <taxon>Bacillariophyta</taxon>
        <taxon>Coscinodiscophyceae</taxon>
        <taxon>Rhizosoleniophycidae</taxon>
        <taxon>Rhizosoleniales</taxon>
        <taxon>Rhizosoleniaceae</taxon>
        <taxon>Proboscia</taxon>
    </lineage>
</organism>
<evidence type="ECO:0000313" key="3">
    <source>
        <dbReference type="EMBL" id="CAD8417706.1"/>
    </source>
</evidence>
<dbReference type="PROSITE" id="PS50903">
    <property type="entry name" value="RUBREDOXIN_LIKE"/>
    <property type="match status" value="1"/>
</dbReference>
<proteinExistence type="predicted"/>
<name>A0A7S0CB78_9STRA</name>
<dbReference type="GO" id="GO:0005506">
    <property type="term" value="F:iron ion binding"/>
    <property type="evidence" value="ECO:0007669"/>
    <property type="project" value="InterPro"/>
</dbReference>
<feature type="domain" description="Rubredoxin-like" evidence="2">
    <location>
        <begin position="66"/>
        <end position="108"/>
    </location>
</feature>
<reference evidence="3" key="1">
    <citation type="submission" date="2021-01" db="EMBL/GenBank/DDBJ databases">
        <authorList>
            <person name="Corre E."/>
            <person name="Pelletier E."/>
            <person name="Niang G."/>
            <person name="Scheremetjew M."/>
            <person name="Finn R."/>
            <person name="Kale V."/>
            <person name="Holt S."/>
            <person name="Cochrane G."/>
            <person name="Meng A."/>
            <person name="Brown T."/>
            <person name="Cohen L."/>
        </authorList>
    </citation>
    <scope>NUCLEOTIDE SEQUENCE</scope>
    <source>
        <strain evidence="3">CCAP1064/1</strain>
    </source>
</reference>
<evidence type="ECO:0000259" key="2">
    <source>
        <dbReference type="PROSITE" id="PS50903"/>
    </source>
</evidence>
<sequence length="142" mass="15201">MMHYFKSFSLSIIMAILIISRIEAFSSSSSFLGRSSCMPVIKKTVPNGRSTNLQMFFGAAKDDGTPGDYVCKDCGYIFTKGPAAWAKVDGDSYQCPPCGSPKFRFKKIPKAGAPAKAVKGKAVKGKAAAPAPVAKKKNMFGF</sequence>
<dbReference type="InterPro" id="IPR024934">
    <property type="entry name" value="Rubredoxin-like_dom"/>
</dbReference>
<evidence type="ECO:0000256" key="1">
    <source>
        <dbReference type="SAM" id="SignalP"/>
    </source>
</evidence>